<dbReference type="KEGG" id="gaz:Pan241w_58230"/>
<protein>
    <submittedName>
        <fullName evidence="2">Plasmid stabilization system protein</fullName>
    </submittedName>
</protein>
<dbReference type="OrthoDB" id="9798046at2"/>
<name>A0A517RCZ6_9PLAN</name>
<dbReference type="Proteomes" id="UP000317171">
    <property type="component" value="Chromosome"/>
</dbReference>
<accession>A0A517RCZ6</accession>
<proteinExistence type="predicted"/>
<dbReference type="Pfam" id="PF05016">
    <property type="entry name" value="ParE_toxin"/>
    <property type="match status" value="1"/>
</dbReference>
<dbReference type="RefSeq" id="WP_145213886.1">
    <property type="nucleotide sequence ID" value="NZ_CP036269.1"/>
</dbReference>
<keyword evidence="4" id="KW-1185">Reference proteome</keyword>
<dbReference type="InterPro" id="IPR035093">
    <property type="entry name" value="RelE/ParE_toxin_dom_sf"/>
</dbReference>
<keyword evidence="1" id="KW-1277">Toxin-antitoxin system</keyword>
<evidence type="ECO:0000313" key="3">
    <source>
        <dbReference type="EMBL" id="QDT45696.1"/>
    </source>
</evidence>
<sequence length="105" mass="12081">MTFQVELSRRAESDIKSAYAYIRKHGPADPKAWKAGLEQKLTGFETFPEACGLAPENEFVKVEIRQALYGPFRIVFTIREQIVFVLTVRHAARLSLQRDELDKIK</sequence>
<dbReference type="InterPro" id="IPR007712">
    <property type="entry name" value="RelE/ParE_toxin"/>
</dbReference>
<dbReference type="Gene3D" id="3.30.2310.20">
    <property type="entry name" value="RelE-like"/>
    <property type="match status" value="1"/>
</dbReference>
<reference evidence="2 4" key="1">
    <citation type="submission" date="2019-02" db="EMBL/GenBank/DDBJ databases">
        <title>Deep-cultivation of Planctomycetes and their phenomic and genomic characterization uncovers novel biology.</title>
        <authorList>
            <person name="Wiegand S."/>
            <person name="Jogler M."/>
            <person name="Boedeker C."/>
            <person name="Pinto D."/>
            <person name="Vollmers J."/>
            <person name="Rivas-Marin E."/>
            <person name="Kohn T."/>
            <person name="Peeters S.H."/>
            <person name="Heuer A."/>
            <person name="Rast P."/>
            <person name="Oberbeckmann S."/>
            <person name="Bunk B."/>
            <person name="Jeske O."/>
            <person name="Meyerdierks A."/>
            <person name="Storesund J.E."/>
            <person name="Kallscheuer N."/>
            <person name="Luecker S."/>
            <person name="Lage O.M."/>
            <person name="Pohl T."/>
            <person name="Merkel B.J."/>
            <person name="Hornburger P."/>
            <person name="Mueller R.-W."/>
            <person name="Bruemmer F."/>
            <person name="Labrenz M."/>
            <person name="Spormann A.M."/>
            <person name="Op den Camp H."/>
            <person name="Overmann J."/>
            <person name="Amann R."/>
            <person name="Jetten M.S.M."/>
            <person name="Mascher T."/>
            <person name="Medema M.H."/>
            <person name="Devos D.P."/>
            <person name="Kaster A.-K."/>
            <person name="Ovreas L."/>
            <person name="Rohde M."/>
            <person name="Galperin M.Y."/>
            <person name="Jogler C."/>
        </authorList>
    </citation>
    <scope>NUCLEOTIDE SEQUENCE [LARGE SCALE GENOMIC DNA]</scope>
    <source>
        <strain evidence="2 4">Pan241w</strain>
    </source>
</reference>
<organism evidence="2 4">
    <name type="scientific">Gimesia alba</name>
    <dbReference type="NCBI Taxonomy" id="2527973"/>
    <lineage>
        <taxon>Bacteria</taxon>
        <taxon>Pseudomonadati</taxon>
        <taxon>Planctomycetota</taxon>
        <taxon>Planctomycetia</taxon>
        <taxon>Planctomycetales</taxon>
        <taxon>Planctomycetaceae</taxon>
        <taxon>Gimesia</taxon>
    </lineage>
</organism>
<evidence type="ECO:0000313" key="2">
    <source>
        <dbReference type="EMBL" id="QDT41761.1"/>
    </source>
</evidence>
<gene>
    <name evidence="2" type="ORF">Pan241w_18240</name>
    <name evidence="3" type="ORF">Pan241w_58230</name>
</gene>
<evidence type="ECO:0000256" key="1">
    <source>
        <dbReference type="ARBA" id="ARBA00022649"/>
    </source>
</evidence>
<dbReference type="AlphaFoldDB" id="A0A517RCZ6"/>
<dbReference type="EMBL" id="CP036269">
    <property type="protein sequence ID" value="QDT45696.1"/>
    <property type="molecule type" value="Genomic_DNA"/>
</dbReference>
<dbReference type="KEGG" id="gaz:Pan241w_18240"/>
<evidence type="ECO:0000313" key="4">
    <source>
        <dbReference type="Proteomes" id="UP000317171"/>
    </source>
</evidence>
<dbReference type="EMBL" id="CP036269">
    <property type="protein sequence ID" value="QDT41761.1"/>
    <property type="molecule type" value="Genomic_DNA"/>
</dbReference>